<evidence type="ECO:0000313" key="2">
    <source>
        <dbReference type="EMBL" id="SES64164.1"/>
    </source>
</evidence>
<dbReference type="RefSeq" id="WP_090731546.1">
    <property type="nucleotide sequence ID" value="NZ_FOHO01000001.1"/>
</dbReference>
<keyword evidence="2" id="KW-0808">Transferase</keyword>
<reference evidence="2 3" key="1">
    <citation type="submission" date="2016-10" db="EMBL/GenBank/DDBJ databases">
        <authorList>
            <person name="de Groot N.N."/>
        </authorList>
    </citation>
    <scope>NUCLEOTIDE SEQUENCE [LARGE SCALE GENOMIC DNA]</scope>
    <source>
        <strain evidence="2 3">DSM 17862</strain>
    </source>
</reference>
<dbReference type="GO" id="GO:0016740">
    <property type="term" value="F:transferase activity"/>
    <property type="evidence" value="ECO:0007669"/>
    <property type="project" value="UniProtKB-KW"/>
</dbReference>
<dbReference type="AlphaFoldDB" id="A0A1H9Y606"/>
<evidence type="ECO:0000313" key="3">
    <source>
        <dbReference type="Proteomes" id="UP000199180"/>
    </source>
</evidence>
<dbReference type="Gene3D" id="3.40.50.2000">
    <property type="entry name" value="Glycogen Phosphorylase B"/>
    <property type="match status" value="1"/>
</dbReference>
<evidence type="ECO:0000259" key="1">
    <source>
        <dbReference type="Pfam" id="PF13524"/>
    </source>
</evidence>
<dbReference type="STRING" id="364199.SAMN04489858_10136"/>
<dbReference type="Proteomes" id="UP000199180">
    <property type="component" value="Unassembled WGS sequence"/>
</dbReference>
<gene>
    <name evidence="2" type="ORF">SAMN04489858_10136</name>
</gene>
<proteinExistence type="predicted"/>
<dbReference type="InterPro" id="IPR055259">
    <property type="entry name" value="YkvP/CgeB_Glyco_trans-like"/>
</dbReference>
<name>A0A1H9Y606_9RHOB</name>
<keyword evidence="3" id="KW-1185">Reference proteome</keyword>
<feature type="domain" description="Spore protein YkvP/CgeB glycosyl transferase-like" evidence="1">
    <location>
        <begin position="248"/>
        <end position="348"/>
    </location>
</feature>
<dbReference type="Pfam" id="PF13524">
    <property type="entry name" value="Glyco_trans_1_2"/>
    <property type="match status" value="1"/>
</dbReference>
<dbReference type="OrthoDB" id="9793726at2"/>
<organism evidence="2 3">
    <name type="scientific">Paracoccus homiensis</name>
    <dbReference type="NCBI Taxonomy" id="364199"/>
    <lineage>
        <taxon>Bacteria</taxon>
        <taxon>Pseudomonadati</taxon>
        <taxon>Pseudomonadota</taxon>
        <taxon>Alphaproteobacteria</taxon>
        <taxon>Rhodobacterales</taxon>
        <taxon>Paracoccaceae</taxon>
        <taxon>Paracoccus</taxon>
    </lineage>
</organism>
<accession>A0A1H9Y606</accession>
<dbReference type="EMBL" id="FOHO01000001">
    <property type="protein sequence ID" value="SES64164.1"/>
    <property type="molecule type" value="Genomic_DNA"/>
</dbReference>
<sequence length="367" mass="41022">MSIGTKIRNLLRRTGHEVGLHASAMRNRRTDRPRVLFFPSGRREGASLLRAYNMADALTRTGWHAAAVPADLKLPARRRVIRHFAPDILVFQQCRHALNDTALRYGDPVVLDTDDADFFLTIPGLVERLQRTSQAAVGVMAGSQFIQEWHAQHNANAAVIWTGTPITAGPRPDHHARQSDGPPILAWAQAAPLSYVNELDFVRGLVADLRAQGAAFRLRFYGIATEEERDRLRAMFPDLPDLQMLPPMGYDAFLQSLHQVAVGLSPIITRNEFSRGKSFGKILGYLDAKVPVIASDEADHARFFTETTGVVTNDRDEWLRQILALLGDPDRRNRMADAAFEAFPRDLSIEAAARKTDAFLRDLLTTR</sequence>
<protein>
    <submittedName>
        <fullName evidence="2">Glycosyl transferases group 1</fullName>
    </submittedName>
</protein>
<dbReference type="SUPFAM" id="SSF53756">
    <property type="entry name" value="UDP-Glycosyltransferase/glycogen phosphorylase"/>
    <property type="match status" value="1"/>
</dbReference>